<sequence length="34" mass="3713">MLADYRYPACSLGNKVSSIVVYGDGLSILVVDFF</sequence>
<gene>
    <name evidence="1" type="ORF">SAMN05421772_1253</name>
</gene>
<evidence type="ECO:0000313" key="1">
    <source>
        <dbReference type="EMBL" id="SIT14799.1"/>
    </source>
</evidence>
<dbReference type="AlphaFoldDB" id="A0AA45W856"/>
<organism evidence="1 2">
    <name type="scientific">Paracoccus saliphilus</name>
    <dbReference type="NCBI Taxonomy" id="405559"/>
    <lineage>
        <taxon>Bacteria</taxon>
        <taxon>Pseudomonadati</taxon>
        <taxon>Pseudomonadota</taxon>
        <taxon>Alphaproteobacteria</taxon>
        <taxon>Rhodobacterales</taxon>
        <taxon>Paracoccaceae</taxon>
        <taxon>Paracoccus</taxon>
    </lineage>
</organism>
<proteinExistence type="predicted"/>
<accession>A0AA45W856</accession>
<dbReference type="Proteomes" id="UP000186216">
    <property type="component" value="Unassembled WGS sequence"/>
</dbReference>
<dbReference type="EMBL" id="FTOU01000025">
    <property type="protein sequence ID" value="SIT14799.1"/>
    <property type="molecule type" value="Genomic_DNA"/>
</dbReference>
<comment type="caution">
    <text evidence="1">The sequence shown here is derived from an EMBL/GenBank/DDBJ whole genome shotgun (WGS) entry which is preliminary data.</text>
</comment>
<reference evidence="1 2" key="1">
    <citation type="submission" date="2017-01" db="EMBL/GenBank/DDBJ databases">
        <authorList>
            <person name="Varghese N."/>
            <person name="Submissions S."/>
        </authorList>
    </citation>
    <scope>NUCLEOTIDE SEQUENCE [LARGE SCALE GENOMIC DNA]</scope>
    <source>
        <strain evidence="1 2">DSM 18447</strain>
    </source>
</reference>
<protein>
    <submittedName>
        <fullName evidence="1">Uncharacterized protein</fullName>
    </submittedName>
</protein>
<name>A0AA45W856_9RHOB</name>
<evidence type="ECO:0000313" key="2">
    <source>
        <dbReference type="Proteomes" id="UP000186216"/>
    </source>
</evidence>